<evidence type="ECO:0000313" key="1">
    <source>
        <dbReference type="EMBL" id="KKL47166.1"/>
    </source>
</evidence>
<evidence type="ECO:0008006" key="2">
    <source>
        <dbReference type="Google" id="ProtNLM"/>
    </source>
</evidence>
<dbReference type="SUPFAM" id="SSF51126">
    <property type="entry name" value="Pectin lyase-like"/>
    <property type="match status" value="1"/>
</dbReference>
<organism evidence="1">
    <name type="scientific">marine sediment metagenome</name>
    <dbReference type="NCBI Taxonomy" id="412755"/>
    <lineage>
        <taxon>unclassified sequences</taxon>
        <taxon>metagenomes</taxon>
        <taxon>ecological metagenomes</taxon>
    </lineage>
</organism>
<feature type="non-terminal residue" evidence="1">
    <location>
        <position position="242"/>
    </location>
</feature>
<accession>A0A0F9D0A5</accession>
<dbReference type="InterPro" id="IPR011050">
    <property type="entry name" value="Pectin_lyase_fold/virulence"/>
</dbReference>
<reference evidence="1" key="1">
    <citation type="journal article" date="2015" name="Nature">
        <title>Complex archaea that bridge the gap between prokaryotes and eukaryotes.</title>
        <authorList>
            <person name="Spang A."/>
            <person name="Saw J.H."/>
            <person name="Jorgensen S.L."/>
            <person name="Zaremba-Niedzwiedzka K."/>
            <person name="Martijn J."/>
            <person name="Lind A.E."/>
            <person name="van Eijk R."/>
            <person name="Schleper C."/>
            <person name="Guy L."/>
            <person name="Ettema T.J."/>
        </authorList>
    </citation>
    <scope>NUCLEOTIDE SEQUENCE</scope>
</reference>
<gene>
    <name evidence="1" type="ORF">LCGC14_2338240</name>
</gene>
<dbReference type="EMBL" id="LAZR01033765">
    <property type="protein sequence ID" value="KKL47166.1"/>
    <property type="molecule type" value="Genomic_DNA"/>
</dbReference>
<proteinExistence type="predicted"/>
<sequence length="242" mass="25382">MGKQVLKGIHKFRQIEVVPGGAAYGFNGFRNPLGRVYFVNNITGSSTSLGVTWDTAMDEPSTAITASEVYRQDRGSVSTNDYIRNTIILQATGTAYSAISALPNYTDIIGLGANPRGNGAGIVRIDGGGSADAMAGTARGLGLYNLQAMQSSAGSFYGLDLATCFRSTFEDMGFVNNGSAGIRVVQGGSIVMNNCHAGHDTVAQLYGLYVAGGSNFNACLIENCDFFGDTAGVYLSNTTMKE</sequence>
<dbReference type="AlphaFoldDB" id="A0A0F9D0A5"/>
<comment type="caution">
    <text evidence="1">The sequence shown here is derived from an EMBL/GenBank/DDBJ whole genome shotgun (WGS) entry which is preliminary data.</text>
</comment>
<protein>
    <recommendedName>
        <fullName evidence="2">Right handed beta helix domain-containing protein</fullName>
    </recommendedName>
</protein>
<name>A0A0F9D0A5_9ZZZZ</name>